<dbReference type="SUPFAM" id="SSF81901">
    <property type="entry name" value="HCP-like"/>
    <property type="match status" value="1"/>
</dbReference>
<evidence type="ECO:0000256" key="14">
    <source>
        <dbReference type="ARBA" id="ARBA00075921"/>
    </source>
</evidence>
<dbReference type="Pfam" id="PF01535">
    <property type="entry name" value="PPR"/>
    <property type="match status" value="1"/>
</dbReference>
<keyword evidence="13" id="KW-0539">Nucleus</keyword>
<dbReference type="Gene3D" id="3.60.20.10">
    <property type="entry name" value="Glutamine Phosphoribosylpyrophosphate, subunit 1, domain 1"/>
    <property type="match status" value="1"/>
</dbReference>
<protein>
    <recommendedName>
        <fullName evidence="6">proteasome endopeptidase complex</fullName>
        <ecNumber evidence="6">3.4.25.1</ecNumber>
    </recommendedName>
    <alternativeName>
        <fullName evidence="14">Proteasome subunit beta type-2</fullName>
    </alternativeName>
</protein>
<dbReference type="InterPro" id="IPR057027">
    <property type="entry name" value="TPR_mt"/>
</dbReference>
<dbReference type="Pfam" id="PF23276">
    <property type="entry name" value="TPR_24"/>
    <property type="match status" value="1"/>
</dbReference>
<dbReference type="InterPro" id="IPR000243">
    <property type="entry name" value="Pept_T1A_subB"/>
</dbReference>
<evidence type="ECO:0000256" key="3">
    <source>
        <dbReference type="ARBA" id="ARBA00004123"/>
    </source>
</evidence>
<evidence type="ECO:0000256" key="9">
    <source>
        <dbReference type="ARBA" id="ARBA00022698"/>
    </source>
</evidence>
<feature type="domain" description="Pentatricopeptide repeat-containing protein-mitochondrial" evidence="17">
    <location>
        <begin position="485"/>
        <end position="574"/>
    </location>
</feature>
<dbReference type="PROSITE" id="PS51476">
    <property type="entry name" value="PROTEASOME_BETA_2"/>
    <property type="match status" value="1"/>
</dbReference>
<dbReference type="GO" id="GO:0005634">
    <property type="term" value="C:nucleus"/>
    <property type="evidence" value="ECO:0007669"/>
    <property type="project" value="UniProtKB-SubCell"/>
</dbReference>
<dbReference type="FunFam" id="3.60.20.10:FF:000005">
    <property type="entry name" value="Proteasome subunit beta type-2"/>
    <property type="match status" value="1"/>
</dbReference>
<comment type="function">
    <text evidence="2">The proteasome is a multicatalytic proteinase complex which is characterized by its ability to cleave peptides with Arg, Phe, Tyr, Leu, and Glu adjacent to the leaving group at neutral or slightly basic pH. The proteasome has an ATP-dependent proteolytic activity.</text>
</comment>
<proteinExistence type="inferred from homology"/>
<feature type="active site" description="Nucleophile" evidence="15">
    <location>
        <position position="39"/>
    </location>
</feature>
<feature type="repeat" description="PPR" evidence="16">
    <location>
        <begin position="846"/>
        <end position="880"/>
    </location>
</feature>
<feature type="repeat" description="PPR" evidence="16">
    <location>
        <begin position="916"/>
        <end position="950"/>
    </location>
</feature>
<dbReference type="SUPFAM" id="SSF56235">
    <property type="entry name" value="N-terminal nucleophile aminohydrolases (Ntn hydrolases)"/>
    <property type="match status" value="1"/>
</dbReference>
<dbReference type="InterPro" id="IPR002885">
    <property type="entry name" value="PPR_rpt"/>
</dbReference>
<feature type="repeat" description="PPR" evidence="16">
    <location>
        <begin position="620"/>
        <end position="654"/>
    </location>
</feature>
<keyword evidence="8" id="KW-0645">Protease</keyword>
<dbReference type="PROSITE" id="PS00854">
    <property type="entry name" value="PROTEASOME_BETA_1"/>
    <property type="match status" value="1"/>
</dbReference>
<feature type="repeat" description="PPR" evidence="16">
    <location>
        <begin position="655"/>
        <end position="689"/>
    </location>
</feature>
<dbReference type="InterPro" id="IPR016024">
    <property type="entry name" value="ARM-type_fold"/>
</dbReference>
<dbReference type="Proteomes" id="UP000501690">
    <property type="component" value="Linkage Group LG7"/>
</dbReference>
<keyword evidence="10" id="KW-0677">Repeat</keyword>
<dbReference type="Gene3D" id="1.25.40.10">
    <property type="entry name" value="Tetratricopeptide repeat domain"/>
    <property type="match status" value="7"/>
</dbReference>
<evidence type="ECO:0000256" key="16">
    <source>
        <dbReference type="PROSITE-ProRule" id="PRU00708"/>
    </source>
</evidence>
<dbReference type="Pfam" id="PF12854">
    <property type="entry name" value="PPR_1"/>
    <property type="match status" value="3"/>
</dbReference>
<evidence type="ECO:0000256" key="2">
    <source>
        <dbReference type="ARBA" id="ARBA00002000"/>
    </source>
</evidence>
<dbReference type="GO" id="GO:0004298">
    <property type="term" value="F:threonine-type endopeptidase activity"/>
    <property type="evidence" value="ECO:0007669"/>
    <property type="project" value="UniProtKB-KW"/>
</dbReference>
<dbReference type="CDD" id="cd03763">
    <property type="entry name" value="proteasome_beta_type_7"/>
    <property type="match status" value="1"/>
</dbReference>
<evidence type="ECO:0000256" key="15">
    <source>
        <dbReference type="PIRSR" id="PIRSR600243-1"/>
    </source>
</evidence>
<dbReference type="InterPro" id="IPR023333">
    <property type="entry name" value="Proteasome_suB-type"/>
</dbReference>
<evidence type="ECO:0000256" key="10">
    <source>
        <dbReference type="ARBA" id="ARBA00022737"/>
    </source>
</evidence>
<evidence type="ECO:0000313" key="19">
    <source>
        <dbReference type="Proteomes" id="UP000501690"/>
    </source>
</evidence>
<dbReference type="GO" id="GO:0005839">
    <property type="term" value="C:proteasome core complex"/>
    <property type="evidence" value="ECO:0007669"/>
    <property type="project" value="InterPro"/>
</dbReference>
<feature type="repeat" description="PPR" evidence="16">
    <location>
        <begin position="724"/>
        <end position="758"/>
    </location>
</feature>
<feature type="repeat" description="PPR" evidence="16">
    <location>
        <begin position="1021"/>
        <end position="1055"/>
    </location>
</feature>
<comment type="catalytic activity">
    <reaction evidence="1">
        <text>Cleavage of peptide bonds with very broad specificity.</text>
        <dbReference type="EC" id="3.4.25.1"/>
    </reaction>
</comment>
<comment type="subcellular location">
    <subcellularLocation>
        <location evidence="3">Nucleus</location>
    </subcellularLocation>
</comment>
<keyword evidence="11" id="KW-0378">Hydrolase</keyword>
<dbReference type="PRINTS" id="PR00141">
    <property type="entry name" value="PROTEASOME"/>
</dbReference>
<feature type="repeat" description="PPR" evidence="16">
    <location>
        <begin position="550"/>
        <end position="584"/>
    </location>
</feature>
<feature type="repeat" description="PPR" evidence="16">
    <location>
        <begin position="445"/>
        <end position="479"/>
    </location>
</feature>
<evidence type="ECO:0000256" key="1">
    <source>
        <dbReference type="ARBA" id="ARBA00001198"/>
    </source>
</evidence>
<feature type="repeat" description="PPR" evidence="16">
    <location>
        <begin position="986"/>
        <end position="1020"/>
    </location>
</feature>
<dbReference type="Pfam" id="PF13041">
    <property type="entry name" value="PPR_2"/>
    <property type="match status" value="5"/>
</dbReference>
<dbReference type="EMBL" id="CP039351">
    <property type="protein sequence ID" value="QCE01828.1"/>
    <property type="molecule type" value="Genomic_DNA"/>
</dbReference>
<evidence type="ECO:0000256" key="4">
    <source>
        <dbReference type="ARBA" id="ARBA00007626"/>
    </source>
</evidence>
<gene>
    <name evidence="18" type="ORF">DEO72_LG7g3128</name>
</gene>
<comment type="similarity">
    <text evidence="4">Belongs to the PPR family. P subfamily.</text>
</comment>
<evidence type="ECO:0000256" key="5">
    <source>
        <dbReference type="ARBA" id="ARBA00011517"/>
    </source>
</evidence>
<dbReference type="InterPro" id="IPR011990">
    <property type="entry name" value="TPR-like_helical_dom_sf"/>
</dbReference>
<keyword evidence="19" id="KW-1185">Reference proteome</keyword>
<dbReference type="InterPro" id="IPR001353">
    <property type="entry name" value="Proteasome_sua/b"/>
</dbReference>
<dbReference type="PROSITE" id="PS51375">
    <property type="entry name" value="PPR"/>
    <property type="match status" value="17"/>
</dbReference>
<reference evidence="18 19" key="1">
    <citation type="submission" date="2019-04" db="EMBL/GenBank/DDBJ databases">
        <title>An improved genome assembly and genetic linkage map for asparagus bean, Vigna unguiculata ssp. sesquipedialis.</title>
        <authorList>
            <person name="Xia Q."/>
            <person name="Zhang R."/>
            <person name="Dong Y."/>
        </authorList>
    </citation>
    <scope>NUCLEOTIDE SEQUENCE [LARGE SCALE GENOMIC DNA]</scope>
    <source>
        <tissue evidence="18">Leaf</tissue>
    </source>
</reference>
<evidence type="ECO:0000256" key="7">
    <source>
        <dbReference type="ARBA" id="ARBA00022490"/>
    </source>
</evidence>
<sequence>MSPSLDLPPKGGFSFDLCRRNAMLESKGLKAPTFLKTGTTIVGLVFQDGVILGADTRATEGPIVADKNCEKIHYMAPNIYCCGAGTAADTEAVTDMVSSQLQLHRYHTGRESRVVTALTLLKKHLFNYQGHVSAALVLGGVDITGPHLHTIYPHGSTDTLPFATMGSGSLAAMSVFESKYKENLSRDEGIQIVVEAICAGIFNDLGSGSNVDVCVITKGNKDYLRNHLLPNPRTYVNPKGFEFPKKTEVLLTKITPLKEKVEVIEGDAMEDLCISGVSKSKFYYYNSESVNCSRREKKRISTLQTRTRFEVCEHMKILSRAQVLKFRFALKCGKIDPLSCKFSSSFSNGSSSESYGKAKVDSFMDDTSHSQDDALKSEAMRKTVHDVCRVLDTGPWGPALEDALNTFDDMPQPELVVGVVRRLKHVKVALQYFRWVETKTERPHCPEVYNALLMLMARTRNLDYLEQILEEMGQAGFGPSNNTCIELVSSFIKSRKLREAFGVIETMRKFKFRPAYSAYTTLIGALSAAHEADLMLTLLHQMQEIGYEVSVHLFTTLIRAFARDGRIDAALSLLDEMKSNSFNADIVLYNVCIDCFGKVGKLDMAWKFFHEMKSQGLIPDDVTYTSMIGVLCKAERLDEAVELFEELDRNRSVPCVYAYNTMIMGYGSVGKFDKAYSLLERQKRKGCIPSVIAYNCILTCLGRKGKVEEAFRVFEEMKIDAAPNLATYNILVDMLCKAGDHEAALKVRDSMKEAGLFPNIMTVHIMIDRLLVYTSLIRNFCKCGRKEDGHKMKEDGHKIYKEMMHRGCFPDLMLLNNYMDCVFKAGEIEKGRALFEEIKARGLTPDVRSYSILIHGLVKAGFSRETYKLFYEMKEQGLHLDTRAYNIVIDGFCKSGKVNKAYQLLEEMKAKGLQPTVVTYGSVIDGLAKIDRLDEAYMLFEEAKSKGVDLNVVVYSSLVDGFGKVGRIDEAYLILEELMQKDLTPNTYTWNCLLDALVKAEEIDESLVCFQNMKNLKCPPNEVTYSIMINGLCKVRKFNKAFVFWQEMQKQGLKPNTITYTTMISGLARVGNVLEAKDLFERFKSSGGIPDSACYNAMIEGLSNANKAMDAYTLFEETRLKGCRIYSKTCVVLLDALHKVDCLEQAAIVGAVLREMAKSQHATRLS</sequence>
<evidence type="ECO:0000256" key="8">
    <source>
        <dbReference type="ARBA" id="ARBA00022670"/>
    </source>
</evidence>
<feature type="repeat" description="PPR" evidence="16">
    <location>
        <begin position="881"/>
        <end position="915"/>
    </location>
</feature>
<evidence type="ECO:0000313" key="18">
    <source>
        <dbReference type="EMBL" id="QCE01828.1"/>
    </source>
</evidence>
<evidence type="ECO:0000256" key="6">
    <source>
        <dbReference type="ARBA" id="ARBA00012039"/>
    </source>
</evidence>
<feature type="repeat" description="PPR" evidence="16">
    <location>
        <begin position="811"/>
        <end position="845"/>
    </location>
</feature>
<evidence type="ECO:0000256" key="13">
    <source>
        <dbReference type="ARBA" id="ARBA00023242"/>
    </source>
</evidence>
<comment type="subunit">
    <text evidence="5">Component of the 20S core complex of the 26S proteasome. The 26S proteasome is composed of a core protease (CP), known as the 20S proteasome, capped at one or both ends by the 19S regulatory particle (RP/PA700). The 20S proteasome core is composed of 28 subunits that are arranged in four stacked rings, resulting in a barrel-shaped structure. The two end rings are each formed by seven alpha subunits, and the two central rings are each formed by seven beta subunits. The catalytic chamber with the active sites is on the inside of the barrel.</text>
</comment>
<feature type="repeat" description="PPR" evidence="16">
    <location>
        <begin position="1056"/>
        <end position="1090"/>
    </location>
</feature>
<feature type="repeat" description="PPR" evidence="16">
    <location>
        <begin position="480"/>
        <end position="514"/>
    </location>
</feature>
<dbReference type="InterPro" id="IPR016050">
    <property type="entry name" value="Proteasome_bsu_CS"/>
</dbReference>
<keyword evidence="12 18" id="KW-0647">Proteasome</keyword>
<dbReference type="SUPFAM" id="SSF48371">
    <property type="entry name" value="ARM repeat"/>
    <property type="match status" value="1"/>
</dbReference>
<feature type="repeat" description="PPR" evidence="16">
    <location>
        <begin position="1091"/>
        <end position="1125"/>
    </location>
</feature>
<dbReference type="AlphaFoldDB" id="A0A4D6MLE9"/>
<keyword evidence="9" id="KW-0888">Threonine protease</keyword>
<dbReference type="EC" id="3.4.25.1" evidence="6"/>
<name>A0A4D6MLE9_VIGUN</name>
<keyword evidence="7" id="KW-0963">Cytoplasm</keyword>
<feature type="repeat" description="PPR" evidence="16">
    <location>
        <begin position="690"/>
        <end position="720"/>
    </location>
</feature>
<organism evidence="18 19">
    <name type="scientific">Vigna unguiculata</name>
    <name type="common">Cowpea</name>
    <dbReference type="NCBI Taxonomy" id="3917"/>
    <lineage>
        <taxon>Eukaryota</taxon>
        <taxon>Viridiplantae</taxon>
        <taxon>Streptophyta</taxon>
        <taxon>Embryophyta</taxon>
        <taxon>Tracheophyta</taxon>
        <taxon>Spermatophyta</taxon>
        <taxon>Magnoliopsida</taxon>
        <taxon>eudicotyledons</taxon>
        <taxon>Gunneridae</taxon>
        <taxon>Pentapetalae</taxon>
        <taxon>rosids</taxon>
        <taxon>fabids</taxon>
        <taxon>Fabales</taxon>
        <taxon>Fabaceae</taxon>
        <taxon>Papilionoideae</taxon>
        <taxon>50 kb inversion clade</taxon>
        <taxon>NPAAA clade</taxon>
        <taxon>indigoferoid/millettioid clade</taxon>
        <taxon>Phaseoleae</taxon>
        <taxon>Vigna</taxon>
    </lineage>
</organism>
<evidence type="ECO:0000259" key="17">
    <source>
        <dbReference type="Pfam" id="PF23276"/>
    </source>
</evidence>
<dbReference type="NCBIfam" id="TIGR00756">
    <property type="entry name" value="PPR"/>
    <property type="match status" value="14"/>
</dbReference>
<evidence type="ECO:0000256" key="12">
    <source>
        <dbReference type="ARBA" id="ARBA00022942"/>
    </source>
</evidence>
<feature type="repeat" description="PPR" evidence="16">
    <location>
        <begin position="951"/>
        <end position="985"/>
    </location>
</feature>
<dbReference type="GO" id="GO:0051603">
    <property type="term" value="P:proteolysis involved in protein catabolic process"/>
    <property type="evidence" value="ECO:0007669"/>
    <property type="project" value="InterPro"/>
</dbReference>
<feature type="repeat" description="PPR" evidence="16">
    <location>
        <begin position="585"/>
        <end position="619"/>
    </location>
</feature>
<accession>A0A4D6MLE9</accession>
<dbReference type="PANTHER" id="PTHR47941">
    <property type="entry name" value="PENTATRICOPEPTIDE REPEAT-CONTAINING PROTEIN 3, MITOCHONDRIAL"/>
    <property type="match status" value="1"/>
</dbReference>
<evidence type="ECO:0000256" key="11">
    <source>
        <dbReference type="ARBA" id="ARBA00022801"/>
    </source>
</evidence>
<dbReference type="InterPro" id="IPR029055">
    <property type="entry name" value="Ntn_hydrolases_N"/>
</dbReference>
<dbReference type="Pfam" id="PF00227">
    <property type="entry name" value="Proteasome"/>
    <property type="match status" value="1"/>
</dbReference>